<keyword evidence="2" id="KW-0813">Transport</keyword>
<dbReference type="GO" id="GO:0016020">
    <property type="term" value="C:membrane"/>
    <property type="evidence" value="ECO:0007669"/>
    <property type="project" value="UniProtKB-SubCell"/>
</dbReference>
<feature type="transmembrane region" description="Helical" evidence="6">
    <location>
        <begin position="138"/>
        <end position="157"/>
    </location>
</feature>
<dbReference type="PANTHER" id="PTHR23504:SF15">
    <property type="entry name" value="MAJOR FACILITATOR SUPERFAMILY (MFS) PROFILE DOMAIN-CONTAINING PROTEIN"/>
    <property type="match status" value="1"/>
</dbReference>
<feature type="transmembrane region" description="Helical" evidence="6">
    <location>
        <begin position="163"/>
        <end position="186"/>
    </location>
</feature>
<dbReference type="Pfam" id="PF07690">
    <property type="entry name" value="MFS_1"/>
    <property type="match status" value="1"/>
</dbReference>
<feature type="transmembrane region" description="Helical" evidence="6">
    <location>
        <begin position="105"/>
        <end position="126"/>
    </location>
</feature>
<dbReference type="PANTHER" id="PTHR23504">
    <property type="entry name" value="MAJOR FACILITATOR SUPERFAMILY DOMAIN-CONTAINING PROTEIN 10"/>
    <property type="match status" value="1"/>
</dbReference>
<evidence type="ECO:0000256" key="5">
    <source>
        <dbReference type="ARBA" id="ARBA00023136"/>
    </source>
</evidence>
<keyword evidence="4 6" id="KW-1133">Transmembrane helix</keyword>
<evidence type="ECO:0000256" key="3">
    <source>
        <dbReference type="ARBA" id="ARBA00022692"/>
    </source>
</evidence>
<dbReference type="Proteomes" id="UP000074294">
    <property type="component" value="Unassembled WGS sequence"/>
</dbReference>
<protein>
    <recommendedName>
        <fullName evidence="7">Major facilitator superfamily (MFS) profile domain-containing protein</fullName>
    </recommendedName>
</protein>
<feature type="transmembrane region" description="Helical" evidence="6">
    <location>
        <begin position="352"/>
        <end position="370"/>
    </location>
</feature>
<feature type="transmembrane region" description="Helical" evidence="6">
    <location>
        <begin position="376"/>
        <end position="396"/>
    </location>
</feature>
<gene>
    <name evidence="8" type="ORF">APZ16_05715</name>
</gene>
<sequence>MRKRGSGKKGAAKSAFPVLFSVVFLDFLGFAIVIPYLFFFAESLGATPFTYGLLVSSFALMQFIFMPILGRLSDRYGRRRLIMISLLGASASYLVFGLADSLWLLFLSRIMAGVTASTYSVAQAYLADLTAEGDRLRYLGLLGAASGAALILAPALGGTLSSIYGYSVPSFLAAGLALANLFFAYFRLPEPPRARSGAGGTKGTFSALAEILRKGELKLLFYSYFSIILAVVFMDVALTPWLEVTMGYGPFEAGLLFFYIGIGQVLSRAVLLPRLARVLSHVDLTLLGLVLNTVSYISFGLMPGNLPLLLIFGFLLVLGFSVTSSTINTLISLNTPEDLQGGSLGIAQSFSGLAETIAPTIAATLFALGISLGVSGLPFLAAGLVSVVPVPLMLRFRGKNYRGTARISDAQPLELLKSRQREKVQRPLR</sequence>
<evidence type="ECO:0000256" key="1">
    <source>
        <dbReference type="ARBA" id="ARBA00004141"/>
    </source>
</evidence>
<dbReference type="InterPro" id="IPR020846">
    <property type="entry name" value="MFS_dom"/>
</dbReference>
<evidence type="ECO:0000256" key="2">
    <source>
        <dbReference type="ARBA" id="ARBA00022448"/>
    </source>
</evidence>
<feature type="transmembrane region" description="Helical" evidence="6">
    <location>
        <begin position="12"/>
        <end position="37"/>
    </location>
</feature>
<reference evidence="8 9" key="1">
    <citation type="journal article" date="2016" name="Nat. Microbiol.">
        <title>Genomic inference of the metabolism of cosmopolitan subsurface Archaea, Hadesarchaea.</title>
        <authorList>
            <person name="Baker B.J."/>
            <person name="Saw J.H."/>
            <person name="Lind A.E."/>
            <person name="Lazar C.S."/>
            <person name="Hinrichs K.-U."/>
            <person name="Teske A.P."/>
            <person name="Ettema T.J."/>
        </authorList>
    </citation>
    <scope>NUCLEOTIDE SEQUENCE [LARGE SCALE GENOMIC DNA]</scope>
</reference>
<comment type="subcellular location">
    <subcellularLocation>
        <location evidence="1">Membrane</location>
        <topology evidence="1">Multi-pass membrane protein</topology>
    </subcellularLocation>
</comment>
<dbReference type="InterPro" id="IPR001958">
    <property type="entry name" value="Tet-R_TetA/multi-R_MdtG-like"/>
</dbReference>
<name>A0A147JWU3_HADYE</name>
<feature type="transmembrane region" description="Helical" evidence="6">
    <location>
        <begin position="284"/>
        <end position="302"/>
    </location>
</feature>
<dbReference type="InterPro" id="IPR036259">
    <property type="entry name" value="MFS_trans_sf"/>
</dbReference>
<dbReference type="SUPFAM" id="SSF103473">
    <property type="entry name" value="MFS general substrate transporter"/>
    <property type="match status" value="1"/>
</dbReference>
<dbReference type="CDD" id="cd17330">
    <property type="entry name" value="MFS_SLC46_TetA_like"/>
    <property type="match status" value="1"/>
</dbReference>
<feature type="domain" description="Major facilitator superfamily (MFS) profile" evidence="7">
    <location>
        <begin position="15"/>
        <end position="401"/>
    </location>
</feature>
<dbReference type="InterPro" id="IPR005829">
    <property type="entry name" value="Sugar_transporter_CS"/>
</dbReference>
<dbReference type="GO" id="GO:0022857">
    <property type="term" value="F:transmembrane transporter activity"/>
    <property type="evidence" value="ECO:0007669"/>
    <property type="project" value="InterPro"/>
</dbReference>
<dbReference type="PROSITE" id="PS50850">
    <property type="entry name" value="MFS"/>
    <property type="match status" value="1"/>
</dbReference>
<feature type="transmembrane region" description="Helical" evidence="6">
    <location>
        <begin position="81"/>
        <end position="99"/>
    </location>
</feature>
<comment type="caution">
    <text evidence="8">The sequence shown here is derived from an EMBL/GenBank/DDBJ whole genome shotgun (WGS) entry which is preliminary data.</text>
</comment>
<evidence type="ECO:0000259" key="7">
    <source>
        <dbReference type="PROSITE" id="PS50850"/>
    </source>
</evidence>
<keyword evidence="3 6" id="KW-0812">Transmembrane</keyword>
<evidence type="ECO:0000256" key="4">
    <source>
        <dbReference type="ARBA" id="ARBA00022989"/>
    </source>
</evidence>
<keyword evidence="5 6" id="KW-0472">Membrane</keyword>
<dbReference type="PROSITE" id="PS00216">
    <property type="entry name" value="SUGAR_TRANSPORT_1"/>
    <property type="match status" value="1"/>
</dbReference>
<organism evidence="8 9">
    <name type="scientific">Hadarchaeum yellowstonense</name>
    <dbReference type="NCBI Taxonomy" id="1776334"/>
    <lineage>
        <taxon>Archaea</taxon>
        <taxon>Methanobacteriati</taxon>
        <taxon>Candidatus Hadarchaeota</taxon>
        <taxon>Candidatus Hadarchaeia</taxon>
        <taxon>Candidatus Hadarchaeales</taxon>
        <taxon>Candidatus Hadarchaeaceae</taxon>
        <taxon>Candidatus Hadarchaeum</taxon>
    </lineage>
</organism>
<dbReference type="Gene3D" id="1.20.1250.20">
    <property type="entry name" value="MFS general substrate transporter like domains"/>
    <property type="match status" value="1"/>
</dbReference>
<feature type="transmembrane region" description="Helical" evidence="6">
    <location>
        <begin position="219"/>
        <end position="241"/>
    </location>
</feature>
<dbReference type="InterPro" id="IPR011701">
    <property type="entry name" value="MFS"/>
</dbReference>
<proteinExistence type="predicted"/>
<evidence type="ECO:0000313" key="8">
    <source>
        <dbReference type="EMBL" id="KUO40910.1"/>
    </source>
</evidence>
<accession>A0A147JWU3</accession>
<dbReference type="EMBL" id="LQMQ01000032">
    <property type="protein sequence ID" value="KUO40910.1"/>
    <property type="molecule type" value="Genomic_DNA"/>
</dbReference>
<dbReference type="PRINTS" id="PR01035">
    <property type="entry name" value="TCRTETA"/>
</dbReference>
<evidence type="ECO:0000313" key="9">
    <source>
        <dbReference type="Proteomes" id="UP000074294"/>
    </source>
</evidence>
<feature type="transmembrane region" description="Helical" evidence="6">
    <location>
        <begin position="308"/>
        <end position="331"/>
    </location>
</feature>
<evidence type="ECO:0000256" key="6">
    <source>
        <dbReference type="SAM" id="Phobius"/>
    </source>
</evidence>
<dbReference type="AlphaFoldDB" id="A0A147JWU3"/>
<feature type="transmembrane region" description="Helical" evidence="6">
    <location>
        <begin position="253"/>
        <end position="272"/>
    </location>
</feature>
<dbReference type="STRING" id="1776334.APZ16_05715"/>
<feature type="transmembrane region" description="Helical" evidence="6">
    <location>
        <begin position="49"/>
        <end position="69"/>
    </location>
</feature>